<dbReference type="SUPFAM" id="SSF102114">
    <property type="entry name" value="Radical SAM enzymes"/>
    <property type="match status" value="1"/>
</dbReference>
<dbReference type="GO" id="GO:0003824">
    <property type="term" value="F:catalytic activity"/>
    <property type="evidence" value="ECO:0007669"/>
    <property type="project" value="InterPro"/>
</dbReference>
<dbReference type="Pfam" id="PF19864">
    <property type="entry name" value="Radical_SAM_N2"/>
    <property type="match status" value="1"/>
</dbReference>
<organism evidence="2">
    <name type="scientific">Tepidanaerobacter syntrophicus</name>
    <dbReference type="NCBI Taxonomy" id="224999"/>
    <lineage>
        <taxon>Bacteria</taxon>
        <taxon>Bacillati</taxon>
        <taxon>Bacillota</taxon>
        <taxon>Clostridia</taxon>
        <taxon>Thermosediminibacterales</taxon>
        <taxon>Tepidanaerobacteraceae</taxon>
        <taxon>Tepidanaerobacter</taxon>
    </lineage>
</organism>
<dbReference type="SMART" id="SM00729">
    <property type="entry name" value="Elp3"/>
    <property type="match status" value="1"/>
</dbReference>
<proteinExistence type="predicted"/>
<dbReference type="InterPro" id="IPR007197">
    <property type="entry name" value="rSAM"/>
</dbReference>
<keyword evidence="3" id="KW-1185">Reference proteome</keyword>
<accession>A0A0U9HGN2</accession>
<evidence type="ECO:0000313" key="3">
    <source>
        <dbReference type="Proteomes" id="UP000062160"/>
    </source>
</evidence>
<dbReference type="GO" id="GO:0051536">
    <property type="term" value="F:iron-sulfur cluster binding"/>
    <property type="evidence" value="ECO:0007669"/>
    <property type="project" value="InterPro"/>
</dbReference>
<dbReference type="SFLD" id="SFLDS00029">
    <property type="entry name" value="Radical_SAM"/>
    <property type="match status" value="1"/>
</dbReference>
<dbReference type="Pfam" id="PF04055">
    <property type="entry name" value="Radical_SAM"/>
    <property type="match status" value="1"/>
</dbReference>
<dbReference type="EMBL" id="DF977003">
    <property type="protein sequence ID" value="GAQ25993.1"/>
    <property type="molecule type" value="Genomic_DNA"/>
</dbReference>
<dbReference type="InterPro" id="IPR006638">
    <property type="entry name" value="Elp3/MiaA/NifB-like_rSAM"/>
</dbReference>
<dbReference type="Gene3D" id="3.80.30.20">
    <property type="entry name" value="tm_1862 like domain"/>
    <property type="match status" value="1"/>
</dbReference>
<dbReference type="PROSITE" id="PS51918">
    <property type="entry name" value="RADICAL_SAM"/>
    <property type="match status" value="1"/>
</dbReference>
<dbReference type="OrthoDB" id="9806827at2"/>
<dbReference type="InterPro" id="IPR023404">
    <property type="entry name" value="rSAM_horseshoe"/>
</dbReference>
<dbReference type="PANTHER" id="PTHR42731">
    <property type="entry name" value="SLL1084 PROTEIN"/>
    <property type="match status" value="1"/>
</dbReference>
<dbReference type="Proteomes" id="UP000062160">
    <property type="component" value="Unassembled WGS sequence"/>
</dbReference>
<dbReference type="CDD" id="cd01335">
    <property type="entry name" value="Radical_SAM"/>
    <property type="match status" value="1"/>
</dbReference>
<dbReference type="SFLD" id="SFLDG01082">
    <property type="entry name" value="B12-binding_domain_containing"/>
    <property type="match status" value="1"/>
</dbReference>
<sequence length="618" mass="70835">MTLDRLLEKILPKVSKPARYTGNEYNSILKRKEDIDVHVALAFPDIYEVGMSHLGIKILYHLLNEDSTIYAERVFAPWVDFEKLMREYDIPLFSLETKTPIKDFDFLGFTLQYEMSYTNIINMLELARIPIFSSERCDKDPLVIAGGPCAYNPEPLGDIIDFFVIGEAEEAIVEIMDLYKIFKANGRPRRDFLTEVAKIKGLYVPSLYNVTYNENGTLRSILPKSNEFPAKIEKRLIANLNEAYYPTDFIVPYINIVHDRAPLEIFRGCSHGCRFCQAGMIYRPVREKSADILEKMAKDIIASTGYGELSLTSLSTSDYSQLKQLTESLTEKFRESKVGLSLPSLRIDAFSLELAKKVQEIRKSGLTFAPEAGTQRLRDIINKGVTEDDLLKSAHDAFLSGWNTVKLYFMIGLPGETLEDIKGIAELANKVVDVYRKIHGNTKGLRVNVSTSTFVPKPFTPFQWHPQITLEEIDERQRLLKSLFRKNKNISYNWHEGKLSFLEAVFSRGDRKLGKVLKAAHDNGCKFDGWNDIFSFEKWVSAFNESGIDPNFYAYRYREKDEIFPWDIIDIGINKRFLQKELEKSEKGETTPDCRIRCSGCGVNRLEAGDYCENKIEI</sequence>
<dbReference type="InterPro" id="IPR023862">
    <property type="entry name" value="CHP03960_rSAM"/>
</dbReference>
<dbReference type="PANTHER" id="PTHR42731:SF1">
    <property type="entry name" value="RADICAL SAM DOMAIN PROTEIN"/>
    <property type="match status" value="1"/>
</dbReference>
<evidence type="ECO:0000259" key="1">
    <source>
        <dbReference type="PROSITE" id="PS51918"/>
    </source>
</evidence>
<gene>
    <name evidence="2" type="ORF">TSYNT_9246</name>
</gene>
<dbReference type="RefSeq" id="WP_059033693.1">
    <property type="nucleotide sequence ID" value="NZ_BSDN01000007.1"/>
</dbReference>
<dbReference type="STRING" id="224999.GCA_001485475_02031"/>
<dbReference type="AlphaFoldDB" id="A0A0U9HGN2"/>
<dbReference type="InterPro" id="IPR045784">
    <property type="entry name" value="Radical_SAM_N2"/>
</dbReference>
<protein>
    <submittedName>
        <fullName evidence="2">Radical SAM family uncharacterized protein</fullName>
    </submittedName>
</protein>
<name>A0A0U9HGN2_9FIRM</name>
<evidence type="ECO:0000313" key="2">
    <source>
        <dbReference type="EMBL" id="GAQ25993.1"/>
    </source>
</evidence>
<dbReference type="NCBIfam" id="TIGR03960">
    <property type="entry name" value="rSAM_fuse_unch"/>
    <property type="match status" value="1"/>
</dbReference>
<dbReference type="InterPro" id="IPR058240">
    <property type="entry name" value="rSAM_sf"/>
</dbReference>
<feature type="domain" description="Radical SAM core" evidence="1">
    <location>
        <begin position="255"/>
        <end position="491"/>
    </location>
</feature>
<reference evidence="2" key="1">
    <citation type="journal article" date="2016" name="Genome Announc.">
        <title>Draft Genome Sequence of the Syntrophic Lactate-Degrading Bacterium Tepidanaerobacter syntrophicus JLT.</title>
        <authorList>
            <person name="Matsuura N."/>
            <person name="Ohashi A."/>
            <person name="Tourlousse D.M."/>
            <person name="Sekiguchi Y."/>
        </authorList>
    </citation>
    <scope>NUCLEOTIDE SEQUENCE [LARGE SCALE GENOMIC DNA]</scope>
    <source>
        <strain evidence="2">JL</strain>
    </source>
</reference>